<comment type="caution">
    <text evidence="1">The sequence shown here is derived from an EMBL/GenBank/DDBJ whole genome shotgun (WGS) entry which is preliminary data.</text>
</comment>
<evidence type="ECO:0000313" key="1">
    <source>
        <dbReference type="EMBL" id="CAB3368840.1"/>
    </source>
</evidence>
<dbReference type="Proteomes" id="UP000494165">
    <property type="component" value="Unassembled WGS sequence"/>
</dbReference>
<reference evidence="1 2" key="1">
    <citation type="submission" date="2020-04" db="EMBL/GenBank/DDBJ databases">
        <authorList>
            <person name="Alioto T."/>
            <person name="Alioto T."/>
            <person name="Gomez Garrido J."/>
        </authorList>
    </citation>
    <scope>NUCLEOTIDE SEQUENCE [LARGE SCALE GENOMIC DNA]</scope>
</reference>
<evidence type="ECO:0000313" key="2">
    <source>
        <dbReference type="Proteomes" id="UP000494165"/>
    </source>
</evidence>
<gene>
    <name evidence="1" type="ORF">CLODIP_2_CD02737</name>
</gene>
<organism evidence="1 2">
    <name type="scientific">Cloeon dipterum</name>
    <dbReference type="NCBI Taxonomy" id="197152"/>
    <lineage>
        <taxon>Eukaryota</taxon>
        <taxon>Metazoa</taxon>
        <taxon>Ecdysozoa</taxon>
        <taxon>Arthropoda</taxon>
        <taxon>Hexapoda</taxon>
        <taxon>Insecta</taxon>
        <taxon>Pterygota</taxon>
        <taxon>Palaeoptera</taxon>
        <taxon>Ephemeroptera</taxon>
        <taxon>Pisciforma</taxon>
        <taxon>Baetidae</taxon>
        <taxon>Cloeon</taxon>
    </lineage>
</organism>
<dbReference type="EMBL" id="CADEPI010000040">
    <property type="protein sequence ID" value="CAB3368840.1"/>
    <property type="molecule type" value="Genomic_DNA"/>
</dbReference>
<dbReference type="AlphaFoldDB" id="A0A8S1CH27"/>
<accession>A0A8S1CH27</accession>
<proteinExistence type="predicted"/>
<protein>
    <submittedName>
        <fullName evidence="1">Uncharacterized protein</fullName>
    </submittedName>
</protein>
<name>A0A8S1CH27_9INSE</name>
<sequence>MADASNSRSQILPELPVSFVTYLPRAHSCAIRDCIGSSYTEGLITACFADLLNGPQSHYGAASGSRSTAKGPIAAGVEDAGRRAVETTRRGACS</sequence>
<keyword evidence="2" id="KW-1185">Reference proteome</keyword>